<comment type="caution">
    <text evidence="11">The sequence shown here is derived from an EMBL/GenBank/DDBJ whole genome shotgun (WGS) entry which is preliminary data.</text>
</comment>
<dbReference type="GO" id="GO:0005737">
    <property type="term" value="C:cytoplasm"/>
    <property type="evidence" value="ECO:0007669"/>
    <property type="project" value="TreeGrafter"/>
</dbReference>
<dbReference type="Pfam" id="PF00069">
    <property type="entry name" value="Pkinase"/>
    <property type="match status" value="1"/>
</dbReference>
<proteinExistence type="predicted"/>
<dbReference type="OrthoDB" id="248923at2759"/>
<dbReference type="Gene3D" id="1.10.510.10">
    <property type="entry name" value="Transferase(Phosphotransferase) domain 1"/>
    <property type="match status" value="1"/>
</dbReference>
<dbReference type="EMBL" id="AFBI03000078">
    <property type="protein sequence ID" value="EJW02310.1"/>
    <property type="molecule type" value="Genomic_DNA"/>
</dbReference>
<evidence type="ECO:0000313" key="11">
    <source>
        <dbReference type="EMBL" id="EJW02310.1"/>
    </source>
</evidence>
<keyword evidence="9" id="KW-0472">Membrane</keyword>
<dbReference type="SMART" id="SM00220">
    <property type="entry name" value="S_TKc"/>
    <property type="match status" value="1"/>
</dbReference>
<dbReference type="Proteomes" id="UP000003163">
    <property type="component" value="Unassembled WGS sequence"/>
</dbReference>
<organism evidence="11 12">
    <name type="scientific">Edhazardia aedis (strain USNM 41457)</name>
    <name type="common">Microsporidian parasite</name>
    <dbReference type="NCBI Taxonomy" id="1003232"/>
    <lineage>
        <taxon>Eukaryota</taxon>
        <taxon>Fungi</taxon>
        <taxon>Fungi incertae sedis</taxon>
        <taxon>Microsporidia</taxon>
        <taxon>Edhazardia</taxon>
    </lineage>
</organism>
<keyword evidence="12" id="KW-1185">Reference proteome</keyword>
<comment type="catalytic activity">
    <reaction evidence="7">
        <text>L-threonyl-[protein] + ATP = O-phospho-L-threonyl-[protein] + ADP + H(+)</text>
        <dbReference type="Rhea" id="RHEA:46608"/>
        <dbReference type="Rhea" id="RHEA-COMP:11060"/>
        <dbReference type="Rhea" id="RHEA-COMP:11605"/>
        <dbReference type="ChEBI" id="CHEBI:15378"/>
        <dbReference type="ChEBI" id="CHEBI:30013"/>
        <dbReference type="ChEBI" id="CHEBI:30616"/>
        <dbReference type="ChEBI" id="CHEBI:61977"/>
        <dbReference type="ChEBI" id="CHEBI:456216"/>
        <dbReference type="EC" id="2.7.11.1"/>
    </reaction>
</comment>
<evidence type="ECO:0000256" key="7">
    <source>
        <dbReference type="ARBA" id="ARBA00047899"/>
    </source>
</evidence>
<evidence type="ECO:0000256" key="9">
    <source>
        <dbReference type="SAM" id="Phobius"/>
    </source>
</evidence>
<dbReference type="InterPro" id="IPR053235">
    <property type="entry name" value="Ser_Thr_kinase"/>
</dbReference>
<comment type="catalytic activity">
    <reaction evidence="8">
        <text>L-seryl-[protein] + ATP = O-phospho-L-seryl-[protein] + ADP + H(+)</text>
        <dbReference type="Rhea" id="RHEA:17989"/>
        <dbReference type="Rhea" id="RHEA-COMP:9863"/>
        <dbReference type="Rhea" id="RHEA-COMP:11604"/>
        <dbReference type="ChEBI" id="CHEBI:15378"/>
        <dbReference type="ChEBI" id="CHEBI:29999"/>
        <dbReference type="ChEBI" id="CHEBI:30616"/>
        <dbReference type="ChEBI" id="CHEBI:83421"/>
        <dbReference type="ChEBI" id="CHEBI:456216"/>
        <dbReference type="EC" id="2.7.11.1"/>
    </reaction>
</comment>
<dbReference type="PANTHER" id="PTHR24361:SF433">
    <property type="entry name" value="PROTEIN KINASE DOMAIN-CONTAINING PROTEIN"/>
    <property type="match status" value="1"/>
</dbReference>
<evidence type="ECO:0000259" key="10">
    <source>
        <dbReference type="PROSITE" id="PS50011"/>
    </source>
</evidence>
<keyword evidence="5 11" id="KW-0418">Kinase</keyword>
<keyword evidence="2" id="KW-0723">Serine/threonine-protein kinase</keyword>
<dbReference type="PANTHER" id="PTHR24361">
    <property type="entry name" value="MITOGEN-ACTIVATED KINASE KINASE KINASE"/>
    <property type="match status" value="1"/>
</dbReference>
<protein>
    <recommendedName>
        <fullName evidence="1">non-specific serine/threonine protein kinase</fullName>
        <ecNumber evidence="1">2.7.11.1</ecNumber>
    </recommendedName>
</protein>
<dbReference type="STRING" id="1003232.J9DI57"/>
<feature type="transmembrane region" description="Helical" evidence="9">
    <location>
        <begin position="12"/>
        <end position="34"/>
    </location>
</feature>
<evidence type="ECO:0000256" key="8">
    <source>
        <dbReference type="ARBA" id="ARBA00048679"/>
    </source>
</evidence>
<dbReference type="GO" id="GO:0005524">
    <property type="term" value="F:ATP binding"/>
    <property type="evidence" value="ECO:0007669"/>
    <property type="project" value="UniProtKB-KW"/>
</dbReference>
<keyword evidence="3" id="KW-0808">Transferase</keyword>
<keyword evidence="6" id="KW-0067">ATP-binding</keyword>
<evidence type="ECO:0000256" key="5">
    <source>
        <dbReference type="ARBA" id="ARBA00022777"/>
    </source>
</evidence>
<sequence length="433" mass="50642">MNSSRKKYNSRNILICFYISVIITFIWFSLYVFYLHPRLNDYYYENWVDEDILYEKILKIGNKMADCYFKANSAIICPCNAKMPSSTVHSVFIKNNDSTNKISLSEIMEKIVIEQYLTNRYSPASVQRICGKGKYNKTGKLSENKINGENVGSYIARKIFNYVNKKNKKSFIKLIGEINKTIIYEIYKKGKKICLKRSKTLATKSCGKYDIAKQLDHKNILKVYDFIIENRKIDKGNEEICWSFSEKMDFDLIKKKGESIDEDNVKNIIKDIALGLKYLHSKNIAHLDVKIENIMGKKEGNKIVYKLIDLEFLMDLSKYKGNKKYMGDCFYGTFTYVSPEIMLHNVFITKSDIWSLGITTWNLLKKNDPFNDSINGNRKYLAFLINEKNLPIEFEDHVSPLARNFINFCLERNAMKRPDINEVLKHPFLSKEQ</sequence>
<accession>J9DI57</accession>
<evidence type="ECO:0000256" key="6">
    <source>
        <dbReference type="ARBA" id="ARBA00022840"/>
    </source>
</evidence>
<evidence type="ECO:0000256" key="2">
    <source>
        <dbReference type="ARBA" id="ARBA00022527"/>
    </source>
</evidence>
<evidence type="ECO:0000256" key="3">
    <source>
        <dbReference type="ARBA" id="ARBA00022679"/>
    </source>
</evidence>
<evidence type="ECO:0000256" key="4">
    <source>
        <dbReference type="ARBA" id="ARBA00022741"/>
    </source>
</evidence>
<keyword evidence="4" id="KW-0547">Nucleotide-binding</keyword>
<dbReference type="HOGENOM" id="CLU_633165_0_0_1"/>
<evidence type="ECO:0000256" key="1">
    <source>
        <dbReference type="ARBA" id="ARBA00012513"/>
    </source>
</evidence>
<dbReference type="GO" id="GO:0004674">
    <property type="term" value="F:protein serine/threonine kinase activity"/>
    <property type="evidence" value="ECO:0007669"/>
    <property type="project" value="UniProtKB-KW"/>
</dbReference>
<dbReference type="InterPro" id="IPR000719">
    <property type="entry name" value="Prot_kinase_dom"/>
</dbReference>
<dbReference type="OMA" id="CLERNAM"/>
<dbReference type="SUPFAM" id="SSF56112">
    <property type="entry name" value="Protein kinase-like (PK-like)"/>
    <property type="match status" value="1"/>
</dbReference>
<reference evidence="12" key="2">
    <citation type="submission" date="2015-07" db="EMBL/GenBank/DDBJ databases">
        <title>Contrasting host-pathogen interactions and genome evolution in two generalist and specialist microsporidian pathogens of mosquitoes.</title>
        <authorList>
            <consortium name="The Broad Institute Genomics Platform"/>
            <consortium name="The Broad Institute Genome Sequencing Center for Infectious Disease"/>
            <person name="Cuomo C.A."/>
            <person name="Sanscrainte N.D."/>
            <person name="Goldberg J.M."/>
            <person name="Heiman D."/>
            <person name="Young S."/>
            <person name="Zeng Q."/>
            <person name="Becnel J.J."/>
            <person name="Birren B.W."/>
        </authorList>
    </citation>
    <scope>NUCLEOTIDE SEQUENCE [LARGE SCALE GENOMIC DNA]</scope>
    <source>
        <strain evidence="12">USNM 41457</strain>
    </source>
</reference>
<gene>
    <name evidence="11" type="ORF">EDEG_03251</name>
</gene>
<feature type="domain" description="Protein kinase" evidence="10">
    <location>
        <begin position="124"/>
        <end position="429"/>
    </location>
</feature>
<keyword evidence="9" id="KW-0812">Transmembrane</keyword>
<dbReference type="EC" id="2.7.11.1" evidence="1"/>
<dbReference type="InParanoid" id="J9DI57"/>
<dbReference type="VEuPathDB" id="MicrosporidiaDB:EDEG_03251"/>
<evidence type="ECO:0000313" key="12">
    <source>
        <dbReference type="Proteomes" id="UP000003163"/>
    </source>
</evidence>
<dbReference type="AlphaFoldDB" id="J9DI57"/>
<dbReference type="InterPro" id="IPR011009">
    <property type="entry name" value="Kinase-like_dom_sf"/>
</dbReference>
<reference evidence="11 12" key="1">
    <citation type="submission" date="2011-08" db="EMBL/GenBank/DDBJ databases">
        <authorList>
            <person name="Liu Z.J."/>
            <person name="Shi F.L."/>
            <person name="Lu J.Q."/>
            <person name="Li M."/>
            <person name="Wang Z.L."/>
        </authorList>
    </citation>
    <scope>NUCLEOTIDE SEQUENCE [LARGE SCALE GENOMIC DNA]</scope>
    <source>
        <strain evidence="11 12">USNM 41457</strain>
    </source>
</reference>
<name>J9DI57_EDHAE</name>
<keyword evidence="9" id="KW-1133">Transmembrane helix</keyword>
<dbReference type="PROSITE" id="PS50011">
    <property type="entry name" value="PROTEIN_KINASE_DOM"/>
    <property type="match status" value="1"/>
</dbReference>